<dbReference type="Proteomes" id="UP000231019">
    <property type="component" value="Unassembled WGS sequence"/>
</dbReference>
<protein>
    <submittedName>
        <fullName evidence="1">Type I-F CRISPR-associated protein Csy2</fullName>
    </submittedName>
</protein>
<dbReference type="AlphaFoldDB" id="A0A2M7G8W8"/>
<reference evidence="1 2" key="1">
    <citation type="submission" date="2017-09" db="EMBL/GenBank/DDBJ databases">
        <title>Depth-based differentiation of microbial function through sediment-hosted aquifers and enrichment of novel symbionts in the deep terrestrial subsurface.</title>
        <authorList>
            <person name="Probst A.J."/>
            <person name="Ladd B."/>
            <person name="Jarett J.K."/>
            <person name="Geller-Mcgrath D.E."/>
            <person name="Sieber C.M."/>
            <person name="Emerson J.B."/>
            <person name="Anantharaman K."/>
            <person name="Thomas B.C."/>
            <person name="Malmstrom R."/>
            <person name="Stieglmeier M."/>
            <person name="Klingl A."/>
            <person name="Woyke T."/>
            <person name="Ryan C.M."/>
            <person name="Banfield J.F."/>
        </authorList>
    </citation>
    <scope>NUCLEOTIDE SEQUENCE [LARGE SCALE GENOMIC DNA]</scope>
    <source>
        <strain evidence="1">CG17_big_fil_post_rev_8_21_14_2_50_48_46</strain>
    </source>
</reference>
<dbReference type="InterPro" id="IPR013398">
    <property type="entry name" value="CRISPR-assoc_prot_Csy2"/>
</dbReference>
<sequence length="296" mass="33785">MRRVFLIPQISIQNANALSSPYTIGFPAMTAWLGAVHALQRQMNQNGYAKLRFEKVAVCCHELNLQTYKGLGDFDASIIGTGNPLNREGKRPSFIEEARCHLRVSLVVEYSGLSLLEQEDNQWLDLLSELLHSGLKLAGGDILNFKPLHAMTIHTEEELRKLTRRLMPGYILMERRELMQEAMNSGQDALTAMLDYLKIQNRSQENDAGQVVWSAQRKHSGWIVPIAVGFHGLTPLAPAKHQRDSHTPHRFAESLVTLGEFVMPYRIQSLDEMFWYYQTDLEQNLYLCQQTKSGRE</sequence>
<organism evidence="1 2">
    <name type="scientific">bacterium (Candidatus Blackallbacteria) CG17_big_fil_post_rev_8_21_14_2_50_48_46</name>
    <dbReference type="NCBI Taxonomy" id="2014261"/>
    <lineage>
        <taxon>Bacteria</taxon>
        <taxon>Candidatus Blackallbacteria</taxon>
    </lineage>
</organism>
<gene>
    <name evidence="1" type="primary">csy2</name>
    <name evidence="1" type="ORF">COW36_04450</name>
</gene>
<evidence type="ECO:0000313" key="2">
    <source>
        <dbReference type="Proteomes" id="UP000231019"/>
    </source>
</evidence>
<name>A0A2M7G8W8_9BACT</name>
<dbReference type="CDD" id="cd09736">
    <property type="entry name" value="Csy2_I-F"/>
    <property type="match status" value="1"/>
</dbReference>
<dbReference type="NCBIfam" id="TIGR02565">
    <property type="entry name" value="cas_Csy2"/>
    <property type="match status" value="1"/>
</dbReference>
<comment type="caution">
    <text evidence="1">The sequence shown here is derived from an EMBL/GenBank/DDBJ whole genome shotgun (WGS) entry which is preliminary data.</text>
</comment>
<dbReference type="Pfam" id="PF09614">
    <property type="entry name" value="Cas_Csy2"/>
    <property type="match status" value="1"/>
</dbReference>
<dbReference type="EMBL" id="PFFQ01000012">
    <property type="protein sequence ID" value="PIW18549.1"/>
    <property type="molecule type" value="Genomic_DNA"/>
</dbReference>
<proteinExistence type="predicted"/>
<accession>A0A2M7G8W8</accession>
<evidence type="ECO:0000313" key="1">
    <source>
        <dbReference type="EMBL" id="PIW18549.1"/>
    </source>
</evidence>